<dbReference type="RefSeq" id="WP_349182246.1">
    <property type="nucleotide sequence ID" value="NZ_JBBNGS010000007.1"/>
</dbReference>
<gene>
    <name evidence="2" type="ORF">AAAT05_04870</name>
</gene>
<accession>A0ABV1IFK4</accession>
<dbReference type="Proteomes" id="UP001478817">
    <property type="component" value="Unassembled WGS sequence"/>
</dbReference>
<dbReference type="EMBL" id="JBBNGS010000007">
    <property type="protein sequence ID" value="MEQ2637674.1"/>
    <property type="molecule type" value="Genomic_DNA"/>
</dbReference>
<feature type="transmembrane region" description="Helical" evidence="1">
    <location>
        <begin position="33"/>
        <end position="54"/>
    </location>
</feature>
<evidence type="ECO:0000313" key="3">
    <source>
        <dbReference type="Proteomes" id="UP001478817"/>
    </source>
</evidence>
<evidence type="ECO:0000256" key="1">
    <source>
        <dbReference type="SAM" id="Phobius"/>
    </source>
</evidence>
<keyword evidence="1" id="KW-1133">Transmembrane helix</keyword>
<organism evidence="2 3">
    <name type="scientific">Paratractidigestivibacter faecalis</name>
    <dbReference type="NCBI Taxonomy" id="2292441"/>
    <lineage>
        <taxon>Bacteria</taxon>
        <taxon>Bacillati</taxon>
        <taxon>Actinomycetota</taxon>
        <taxon>Coriobacteriia</taxon>
        <taxon>Coriobacteriales</taxon>
        <taxon>Atopobiaceae</taxon>
        <taxon>Paratractidigestivibacter</taxon>
    </lineage>
</organism>
<comment type="caution">
    <text evidence="2">The sequence shown here is derived from an EMBL/GenBank/DDBJ whole genome shotgun (WGS) entry which is preliminary data.</text>
</comment>
<keyword evidence="1" id="KW-0472">Membrane</keyword>
<sequence length="68" mass="7096">MSGHEERVLSLDGLRGLGALAALLPRLGIADPLAIAVVSLPASMLAAVAFWRTVEVPSMNLSRSLASR</sequence>
<evidence type="ECO:0000313" key="2">
    <source>
        <dbReference type="EMBL" id="MEQ2637674.1"/>
    </source>
</evidence>
<name>A0ABV1IFK4_9ACTN</name>
<reference evidence="2 3" key="1">
    <citation type="submission" date="2024-04" db="EMBL/GenBank/DDBJ databases">
        <title>Human intestinal bacterial collection.</title>
        <authorList>
            <person name="Pauvert C."/>
            <person name="Hitch T.C.A."/>
            <person name="Clavel T."/>
        </authorList>
    </citation>
    <scope>NUCLEOTIDE SEQUENCE [LARGE SCALE GENOMIC DNA]</scope>
    <source>
        <strain evidence="2 3">CLA-AA-H197</strain>
    </source>
</reference>
<protein>
    <submittedName>
        <fullName evidence="2">Uncharacterized protein</fullName>
    </submittedName>
</protein>
<proteinExistence type="predicted"/>
<keyword evidence="1" id="KW-0812">Transmembrane</keyword>
<keyword evidence="3" id="KW-1185">Reference proteome</keyword>